<dbReference type="GO" id="GO:0004888">
    <property type="term" value="F:transmembrane signaling receptor activity"/>
    <property type="evidence" value="ECO:0007669"/>
    <property type="project" value="TreeGrafter"/>
</dbReference>
<dbReference type="GO" id="GO:0030246">
    <property type="term" value="F:carbohydrate binding"/>
    <property type="evidence" value="ECO:0007669"/>
    <property type="project" value="UniProtKB-KW"/>
</dbReference>
<dbReference type="Proteomes" id="UP000050525">
    <property type="component" value="Unassembled WGS sequence"/>
</dbReference>
<dbReference type="EMBL" id="AKHW03005399">
    <property type="protein sequence ID" value="KYO27089.1"/>
    <property type="molecule type" value="Genomic_DNA"/>
</dbReference>
<dbReference type="AlphaFoldDB" id="A0A151MRQ0"/>
<evidence type="ECO:0000256" key="1">
    <source>
        <dbReference type="ARBA" id="ARBA00022734"/>
    </source>
</evidence>
<protein>
    <submittedName>
        <fullName evidence="5">Uncharacterized protein</fullName>
    </submittedName>
</protein>
<dbReference type="PANTHER" id="PTHR46490:SF2">
    <property type="entry name" value="C-TYPE LECTIN DOMAIN FAMILY 1 MEMBER B"/>
    <property type="match status" value="1"/>
</dbReference>
<dbReference type="GO" id="GO:0005886">
    <property type="term" value="C:plasma membrane"/>
    <property type="evidence" value="ECO:0007669"/>
    <property type="project" value="TreeGrafter"/>
</dbReference>
<reference evidence="5 6" key="1">
    <citation type="journal article" date="2012" name="Genome Biol.">
        <title>Sequencing three crocodilian genomes to illuminate the evolution of archosaurs and amniotes.</title>
        <authorList>
            <person name="St John J.A."/>
            <person name="Braun E.L."/>
            <person name="Isberg S.R."/>
            <person name="Miles L.G."/>
            <person name="Chong A.Y."/>
            <person name="Gongora J."/>
            <person name="Dalzell P."/>
            <person name="Moran C."/>
            <person name="Bed'hom B."/>
            <person name="Abzhanov A."/>
            <person name="Burgess S.C."/>
            <person name="Cooksey A.M."/>
            <person name="Castoe T.A."/>
            <person name="Crawford N.G."/>
            <person name="Densmore L.D."/>
            <person name="Drew J.C."/>
            <person name="Edwards S.V."/>
            <person name="Faircloth B.C."/>
            <person name="Fujita M.K."/>
            <person name="Greenwold M.J."/>
            <person name="Hoffmann F.G."/>
            <person name="Howard J.M."/>
            <person name="Iguchi T."/>
            <person name="Janes D.E."/>
            <person name="Khan S.Y."/>
            <person name="Kohno S."/>
            <person name="de Koning A.J."/>
            <person name="Lance S.L."/>
            <person name="McCarthy F.M."/>
            <person name="McCormack J.E."/>
            <person name="Merchant M.E."/>
            <person name="Peterson D.G."/>
            <person name="Pollock D.D."/>
            <person name="Pourmand N."/>
            <person name="Raney B.J."/>
            <person name="Roessler K.A."/>
            <person name="Sanford J.R."/>
            <person name="Sawyer R.H."/>
            <person name="Schmidt C.J."/>
            <person name="Triplett E.W."/>
            <person name="Tuberville T.D."/>
            <person name="Venegas-Anaya M."/>
            <person name="Howard J.T."/>
            <person name="Jarvis E.D."/>
            <person name="Guillette L.J.Jr."/>
            <person name="Glenn T.C."/>
            <person name="Green R.E."/>
            <person name="Ray D.A."/>
        </authorList>
    </citation>
    <scope>NUCLEOTIDE SEQUENCE [LARGE SCALE GENOMIC DNA]</scope>
    <source>
        <strain evidence="5">KSC_2009_1</strain>
    </source>
</reference>
<evidence type="ECO:0000256" key="4">
    <source>
        <dbReference type="SAM" id="Phobius"/>
    </source>
</evidence>
<keyword evidence="1" id="KW-0430">Lectin</keyword>
<evidence type="ECO:0000256" key="2">
    <source>
        <dbReference type="ARBA" id="ARBA00023157"/>
    </source>
</evidence>
<evidence type="ECO:0000313" key="5">
    <source>
        <dbReference type="EMBL" id="KYO27089.1"/>
    </source>
</evidence>
<gene>
    <name evidence="5" type="ORF">Y1Q_0018177</name>
</gene>
<proteinExistence type="predicted"/>
<keyword evidence="3" id="KW-0325">Glycoprotein</keyword>
<keyword evidence="4" id="KW-0812">Transmembrane</keyword>
<organism evidence="5 6">
    <name type="scientific">Alligator mississippiensis</name>
    <name type="common">American alligator</name>
    <dbReference type="NCBI Taxonomy" id="8496"/>
    <lineage>
        <taxon>Eukaryota</taxon>
        <taxon>Metazoa</taxon>
        <taxon>Chordata</taxon>
        <taxon>Craniata</taxon>
        <taxon>Vertebrata</taxon>
        <taxon>Euteleostomi</taxon>
        <taxon>Archelosauria</taxon>
        <taxon>Archosauria</taxon>
        <taxon>Crocodylia</taxon>
        <taxon>Alligatoridae</taxon>
        <taxon>Alligatorinae</taxon>
        <taxon>Alligator</taxon>
    </lineage>
</organism>
<sequence length="178" mass="20049">MQDKEGYTTLNFLTQVPASACGHPDRHKGLSALSPVWRPVALTLSVLCLALFLGLMALLVVFFQTPRPFEEATENPTSYPGHLQGIKSHLSSSLQKMRHTLRLEGMIKNTNKNKNNEVTCTLCPANWKWEEDNSCYYVSTQMEYMGAESEVLCLKKFHPSLGERQSKAGMTLRATWLI</sequence>
<name>A0A151MRQ0_ALLMI</name>
<feature type="transmembrane region" description="Helical" evidence="4">
    <location>
        <begin position="40"/>
        <end position="63"/>
    </location>
</feature>
<dbReference type="PANTHER" id="PTHR46490">
    <property type="entry name" value="C-TYPE LECTIN DOMAIN FAMILY 12 MEMBER A-RELATED"/>
    <property type="match status" value="1"/>
</dbReference>
<dbReference type="STRING" id="8496.A0A151MRQ0"/>
<keyword evidence="2" id="KW-1015">Disulfide bond</keyword>
<dbReference type="InterPro" id="IPR052309">
    <property type="entry name" value="C-type_Lectin_Domain_Fam1"/>
</dbReference>
<keyword evidence="6" id="KW-1185">Reference proteome</keyword>
<keyword evidence="4" id="KW-1133">Transmembrane helix</keyword>
<accession>A0A151MRQ0</accession>
<evidence type="ECO:0000313" key="6">
    <source>
        <dbReference type="Proteomes" id="UP000050525"/>
    </source>
</evidence>
<dbReference type="GO" id="GO:0007165">
    <property type="term" value="P:signal transduction"/>
    <property type="evidence" value="ECO:0007669"/>
    <property type="project" value="TreeGrafter"/>
</dbReference>
<evidence type="ECO:0000256" key="3">
    <source>
        <dbReference type="ARBA" id="ARBA00023180"/>
    </source>
</evidence>
<keyword evidence="4" id="KW-0472">Membrane</keyword>
<comment type="caution">
    <text evidence="5">The sequence shown here is derived from an EMBL/GenBank/DDBJ whole genome shotgun (WGS) entry which is preliminary data.</text>
</comment>
<dbReference type="GO" id="GO:0030220">
    <property type="term" value="P:platelet formation"/>
    <property type="evidence" value="ECO:0007669"/>
    <property type="project" value="TreeGrafter"/>
</dbReference>